<dbReference type="HOGENOM" id="CLU_056788_8_0_1"/>
<dbReference type="EMBL" id="KN837321">
    <property type="protein sequence ID" value="KIJ27877.1"/>
    <property type="molecule type" value="Genomic_DNA"/>
</dbReference>
<dbReference type="AlphaFoldDB" id="A0A0C9UFY2"/>
<reference evidence="1 2" key="1">
    <citation type="submission" date="2014-06" db="EMBL/GenBank/DDBJ databases">
        <title>Evolutionary Origins and Diversification of the Mycorrhizal Mutualists.</title>
        <authorList>
            <consortium name="DOE Joint Genome Institute"/>
            <consortium name="Mycorrhizal Genomics Consortium"/>
            <person name="Kohler A."/>
            <person name="Kuo A."/>
            <person name="Nagy L.G."/>
            <person name="Floudas D."/>
            <person name="Copeland A."/>
            <person name="Barry K.W."/>
            <person name="Cichocki N."/>
            <person name="Veneault-Fourrey C."/>
            <person name="LaButti K."/>
            <person name="Lindquist E.A."/>
            <person name="Lipzen A."/>
            <person name="Lundell T."/>
            <person name="Morin E."/>
            <person name="Murat C."/>
            <person name="Riley R."/>
            <person name="Ohm R."/>
            <person name="Sun H."/>
            <person name="Tunlid A."/>
            <person name="Henrissat B."/>
            <person name="Grigoriev I.V."/>
            <person name="Hibbett D.S."/>
            <person name="Martin F."/>
        </authorList>
    </citation>
    <scope>NUCLEOTIDE SEQUENCE [LARGE SCALE GENOMIC DNA]</scope>
    <source>
        <strain evidence="1 2">SS14</strain>
    </source>
</reference>
<sequence>MPRNVPPELRQRKTYPEEVKKLVIHQRFTRKMTVNAIALTLNMPRRVVERVLQTWKETGEVHLEAGRKNKRITIMTDDEKEFLLALSERHPDMYLDEFQEQLHIQHGVIVGLATIWNTLTNLGLTRKKVHMILLCSALFRYSSFVIAL</sequence>
<accession>A0A0C9UFY2</accession>
<keyword evidence="2" id="KW-1185">Reference proteome</keyword>
<dbReference type="InterPro" id="IPR036388">
    <property type="entry name" value="WH-like_DNA-bd_sf"/>
</dbReference>
<gene>
    <name evidence="1" type="ORF">M422DRAFT_190449</name>
</gene>
<dbReference type="InterPro" id="IPR009057">
    <property type="entry name" value="Homeodomain-like_sf"/>
</dbReference>
<dbReference type="Gene3D" id="1.10.10.10">
    <property type="entry name" value="Winged helix-like DNA-binding domain superfamily/Winged helix DNA-binding domain"/>
    <property type="match status" value="1"/>
</dbReference>
<dbReference type="Proteomes" id="UP000054279">
    <property type="component" value="Unassembled WGS sequence"/>
</dbReference>
<evidence type="ECO:0000313" key="2">
    <source>
        <dbReference type="Proteomes" id="UP000054279"/>
    </source>
</evidence>
<protein>
    <recommendedName>
        <fullName evidence="3">Homeodomain-like DNA binding domain-containing transcription factor</fullName>
    </recommendedName>
</protein>
<dbReference type="SUPFAM" id="SSF46689">
    <property type="entry name" value="Homeodomain-like"/>
    <property type="match status" value="1"/>
</dbReference>
<name>A0A0C9UFY2_SPHS4</name>
<proteinExistence type="predicted"/>
<evidence type="ECO:0000313" key="1">
    <source>
        <dbReference type="EMBL" id="KIJ27877.1"/>
    </source>
</evidence>
<evidence type="ECO:0008006" key="3">
    <source>
        <dbReference type="Google" id="ProtNLM"/>
    </source>
</evidence>
<organism evidence="1 2">
    <name type="scientific">Sphaerobolus stellatus (strain SS14)</name>
    <dbReference type="NCBI Taxonomy" id="990650"/>
    <lineage>
        <taxon>Eukaryota</taxon>
        <taxon>Fungi</taxon>
        <taxon>Dikarya</taxon>
        <taxon>Basidiomycota</taxon>
        <taxon>Agaricomycotina</taxon>
        <taxon>Agaricomycetes</taxon>
        <taxon>Phallomycetidae</taxon>
        <taxon>Geastrales</taxon>
        <taxon>Sphaerobolaceae</taxon>
        <taxon>Sphaerobolus</taxon>
    </lineage>
</organism>